<evidence type="ECO:0000256" key="5">
    <source>
        <dbReference type="ARBA" id="ARBA00022618"/>
    </source>
</evidence>
<dbReference type="GO" id="GO:0005737">
    <property type="term" value="C:cytoplasm"/>
    <property type="evidence" value="ECO:0007669"/>
    <property type="project" value="UniProtKB-SubCell"/>
</dbReference>
<comment type="similarity">
    <text evidence="2 11">Belongs to the 'phage' integrase family. XerC subfamily.</text>
</comment>
<feature type="region of interest" description="Disordered" evidence="12">
    <location>
        <begin position="297"/>
        <end position="323"/>
    </location>
</feature>
<dbReference type="InterPro" id="IPR011010">
    <property type="entry name" value="DNA_brk_join_enz"/>
</dbReference>
<evidence type="ECO:0000256" key="6">
    <source>
        <dbReference type="ARBA" id="ARBA00022829"/>
    </source>
</evidence>
<dbReference type="RefSeq" id="WP_090312631.1">
    <property type="nucleotide sequence ID" value="NZ_FNZE01000014.1"/>
</dbReference>
<dbReference type="InterPro" id="IPR002104">
    <property type="entry name" value="Integrase_catalytic"/>
</dbReference>
<evidence type="ECO:0000313" key="16">
    <source>
        <dbReference type="Proteomes" id="UP000242930"/>
    </source>
</evidence>
<keyword evidence="7 11" id="KW-0229">DNA integration</keyword>
<dbReference type="STRING" id="915471.SAMN05216201_11415"/>
<dbReference type="Proteomes" id="UP000242930">
    <property type="component" value="Unassembled WGS sequence"/>
</dbReference>
<organism evidence="15 16">
    <name type="scientific">Pseudomonas linyingensis</name>
    <dbReference type="NCBI Taxonomy" id="915471"/>
    <lineage>
        <taxon>Bacteria</taxon>
        <taxon>Pseudomonadati</taxon>
        <taxon>Pseudomonadota</taxon>
        <taxon>Gammaproteobacteria</taxon>
        <taxon>Pseudomonadales</taxon>
        <taxon>Pseudomonadaceae</taxon>
        <taxon>Pseudomonas</taxon>
    </lineage>
</organism>
<dbReference type="GO" id="GO:0009037">
    <property type="term" value="F:tyrosine-based site-specific recombinase activity"/>
    <property type="evidence" value="ECO:0007669"/>
    <property type="project" value="UniProtKB-UniRule"/>
</dbReference>
<dbReference type="PROSITE" id="PS51900">
    <property type="entry name" value="CB"/>
    <property type="match status" value="1"/>
</dbReference>
<dbReference type="CDD" id="cd00798">
    <property type="entry name" value="INT_XerDC_C"/>
    <property type="match status" value="1"/>
</dbReference>
<dbReference type="Pfam" id="PF02899">
    <property type="entry name" value="Phage_int_SAM_1"/>
    <property type="match status" value="1"/>
</dbReference>
<dbReference type="SUPFAM" id="SSF56349">
    <property type="entry name" value="DNA breaking-rejoining enzymes"/>
    <property type="match status" value="1"/>
</dbReference>
<comment type="subcellular location">
    <subcellularLocation>
        <location evidence="1 11">Cytoplasm</location>
    </subcellularLocation>
</comment>
<evidence type="ECO:0000313" key="15">
    <source>
        <dbReference type="EMBL" id="SEJ67882.1"/>
    </source>
</evidence>
<feature type="active site" evidence="11">
    <location>
        <position position="180"/>
    </location>
</feature>
<keyword evidence="6 11" id="KW-0159">Chromosome partition</keyword>
<dbReference type="GO" id="GO:0051301">
    <property type="term" value="P:cell division"/>
    <property type="evidence" value="ECO:0007669"/>
    <property type="project" value="UniProtKB-UniRule"/>
</dbReference>
<dbReference type="InterPro" id="IPR050090">
    <property type="entry name" value="Tyrosine_recombinase_XerCD"/>
</dbReference>
<dbReference type="AlphaFoldDB" id="A0A1H7B0I3"/>
<dbReference type="NCBIfam" id="NF001399">
    <property type="entry name" value="PRK00283.1"/>
    <property type="match status" value="1"/>
</dbReference>
<keyword evidence="5 11" id="KW-0132">Cell division</keyword>
<dbReference type="Gene3D" id="1.10.150.130">
    <property type="match status" value="1"/>
</dbReference>
<dbReference type="GO" id="GO:0007059">
    <property type="term" value="P:chromosome segregation"/>
    <property type="evidence" value="ECO:0007669"/>
    <property type="project" value="UniProtKB-UniRule"/>
</dbReference>
<feature type="domain" description="Tyr recombinase" evidence="13">
    <location>
        <begin position="106"/>
        <end position="294"/>
    </location>
</feature>
<keyword evidence="16" id="KW-1185">Reference proteome</keyword>
<feature type="domain" description="Core-binding (CB)" evidence="14">
    <location>
        <begin position="1"/>
        <end position="85"/>
    </location>
</feature>
<keyword evidence="10 11" id="KW-0131">Cell cycle</keyword>
<dbReference type="InterPro" id="IPR023009">
    <property type="entry name" value="Tyrosine_recombinase_XerC/XerD"/>
</dbReference>
<evidence type="ECO:0000259" key="14">
    <source>
        <dbReference type="PROSITE" id="PS51900"/>
    </source>
</evidence>
<evidence type="ECO:0000256" key="2">
    <source>
        <dbReference type="ARBA" id="ARBA00006657"/>
    </source>
</evidence>
<gene>
    <name evidence="11" type="primary">xerC</name>
    <name evidence="15" type="ORF">SAMN05216201_11415</name>
</gene>
<dbReference type="EMBL" id="FNZE01000014">
    <property type="protein sequence ID" value="SEJ67882.1"/>
    <property type="molecule type" value="Genomic_DNA"/>
</dbReference>
<dbReference type="NCBIfam" id="TIGR02224">
    <property type="entry name" value="recomb_XerC"/>
    <property type="match status" value="1"/>
</dbReference>
<feature type="active site" evidence="11">
    <location>
        <position position="246"/>
    </location>
</feature>
<accession>A0A1H7B0I3</accession>
<evidence type="ECO:0000256" key="8">
    <source>
        <dbReference type="ARBA" id="ARBA00023125"/>
    </source>
</evidence>
<dbReference type="PROSITE" id="PS51898">
    <property type="entry name" value="TYR_RECOMBINASE"/>
    <property type="match status" value="1"/>
</dbReference>
<comment type="function">
    <text evidence="11">Site-specific tyrosine recombinase, which acts by catalyzing the cutting and rejoining of the recombining DNA molecules. The XerC-XerD complex is essential to convert dimers of the bacterial chromosome into monomers to permit their segregation at cell division. It also contributes to the segregational stability of plasmids.</text>
</comment>
<feature type="active site" description="O-(3'-phospho-DNA)-tyrosine intermediate" evidence="11">
    <location>
        <position position="281"/>
    </location>
</feature>
<keyword evidence="9 11" id="KW-0233">DNA recombination</keyword>
<feature type="active site" evidence="11">
    <location>
        <position position="249"/>
    </location>
</feature>
<proteinExistence type="inferred from homology"/>
<evidence type="ECO:0000256" key="11">
    <source>
        <dbReference type="HAMAP-Rule" id="MF_01808"/>
    </source>
</evidence>
<dbReference type="SUPFAM" id="SSF47823">
    <property type="entry name" value="lambda integrase-like, N-terminal domain"/>
    <property type="match status" value="1"/>
</dbReference>
<protein>
    <recommendedName>
        <fullName evidence="3 11">Tyrosine recombinase XerC</fullName>
    </recommendedName>
</protein>
<dbReference type="InterPro" id="IPR013762">
    <property type="entry name" value="Integrase-like_cat_sf"/>
</dbReference>
<evidence type="ECO:0000256" key="3">
    <source>
        <dbReference type="ARBA" id="ARBA00015804"/>
    </source>
</evidence>
<feature type="active site" evidence="11">
    <location>
        <position position="156"/>
    </location>
</feature>
<dbReference type="InterPro" id="IPR044068">
    <property type="entry name" value="CB"/>
</dbReference>
<dbReference type="InterPro" id="IPR010998">
    <property type="entry name" value="Integrase_recombinase_N"/>
</dbReference>
<dbReference type="PANTHER" id="PTHR30349">
    <property type="entry name" value="PHAGE INTEGRASE-RELATED"/>
    <property type="match status" value="1"/>
</dbReference>
<dbReference type="HAMAP" id="MF_01808">
    <property type="entry name" value="Recomb_XerC_XerD"/>
    <property type="match status" value="1"/>
</dbReference>
<evidence type="ECO:0000256" key="1">
    <source>
        <dbReference type="ARBA" id="ARBA00004496"/>
    </source>
</evidence>
<dbReference type="InterPro" id="IPR004107">
    <property type="entry name" value="Integrase_SAM-like_N"/>
</dbReference>
<evidence type="ECO:0000259" key="13">
    <source>
        <dbReference type="PROSITE" id="PS51898"/>
    </source>
</evidence>
<comment type="subunit">
    <text evidence="11">Forms a cyclic heterotetrameric complex composed of two molecules of XerC and two molecules of XerD.</text>
</comment>
<reference evidence="16" key="1">
    <citation type="submission" date="2016-10" db="EMBL/GenBank/DDBJ databases">
        <authorList>
            <person name="Varghese N."/>
            <person name="Submissions S."/>
        </authorList>
    </citation>
    <scope>NUCLEOTIDE SEQUENCE [LARGE SCALE GENOMIC DNA]</scope>
    <source>
        <strain evidence="16">LMG 25967</strain>
    </source>
</reference>
<keyword evidence="4 11" id="KW-0963">Cytoplasm</keyword>
<evidence type="ECO:0000256" key="7">
    <source>
        <dbReference type="ARBA" id="ARBA00022908"/>
    </source>
</evidence>
<dbReference type="OrthoDB" id="9801717at2"/>
<dbReference type="InterPro" id="IPR011931">
    <property type="entry name" value="Recomb_XerC"/>
</dbReference>
<feature type="active site" evidence="11">
    <location>
        <position position="272"/>
    </location>
</feature>
<dbReference type="Gene3D" id="1.10.443.10">
    <property type="entry name" value="Intergrase catalytic core"/>
    <property type="match status" value="1"/>
</dbReference>
<evidence type="ECO:0000256" key="9">
    <source>
        <dbReference type="ARBA" id="ARBA00023172"/>
    </source>
</evidence>
<sequence>MQTELDAYLEHLRSERQLSPHSVAGYRRDLDKLLALMTEAGLERWPQLETRQLRRMLASLHQQGLAAPSLARFLSAVRGLYRYLIRENHCRHDPSAGLHPPKGEQRLPRLLDTDRAQQLLDGAPGVDTPDDAAPADDFLERRDQAMLELFYSSGLRLSELTGLDLAQLDLDSGLVRVHGKGNKVRTLPVGRKAREALQAWLEIRQGAAVDQALFISQRGQRLSPRAIQLRVRQAGVRGLGQHLHPHMLRHSFASHMLESSQDLRAVQELLGHADIGTTQIYTHLDFQHLARIYDQAHPRAHRRTDATPDSAAPPRGDEDDGQD</sequence>
<dbReference type="GO" id="GO:0006313">
    <property type="term" value="P:DNA transposition"/>
    <property type="evidence" value="ECO:0007669"/>
    <property type="project" value="UniProtKB-UniRule"/>
</dbReference>
<dbReference type="GO" id="GO:0003677">
    <property type="term" value="F:DNA binding"/>
    <property type="evidence" value="ECO:0007669"/>
    <property type="project" value="UniProtKB-UniRule"/>
</dbReference>
<evidence type="ECO:0000256" key="10">
    <source>
        <dbReference type="ARBA" id="ARBA00023306"/>
    </source>
</evidence>
<keyword evidence="8 11" id="KW-0238">DNA-binding</keyword>
<dbReference type="Pfam" id="PF00589">
    <property type="entry name" value="Phage_integrase"/>
    <property type="match status" value="1"/>
</dbReference>
<dbReference type="PANTHER" id="PTHR30349:SF81">
    <property type="entry name" value="TYROSINE RECOMBINASE XERC"/>
    <property type="match status" value="1"/>
</dbReference>
<name>A0A1H7B0I3_9PSED</name>
<evidence type="ECO:0000256" key="4">
    <source>
        <dbReference type="ARBA" id="ARBA00022490"/>
    </source>
</evidence>
<evidence type="ECO:0000256" key="12">
    <source>
        <dbReference type="SAM" id="MobiDB-lite"/>
    </source>
</evidence>